<keyword evidence="3" id="KW-1185">Reference proteome</keyword>
<protein>
    <submittedName>
        <fullName evidence="2">Uncharacterized protein</fullName>
    </submittedName>
</protein>
<dbReference type="AlphaFoldDB" id="C7N424"/>
<sequence>MGSGADALLSSRVEPEDEPGWIPDPQLANRQSEQTIATAIKAFFMGISFNLLVQRG</sequence>
<reference evidence="2 3" key="1">
    <citation type="journal article" date="2009" name="Stand. Genomic Sci.">
        <title>Complete genome sequence of Slackia heliotrinireducens type strain (RHS 1).</title>
        <authorList>
            <person name="Pukall R."/>
            <person name="Lapidus A."/>
            <person name="Nolan M."/>
            <person name="Copeland A."/>
            <person name="Glavina Del Rio T."/>
            <person name="Lucas S."/>
            <person name="Chen F."/>
            <person name="Tice H."/>
            <person name="Cheng J.F."/>
            <person name="Chertkov O."/>
            <person name="Bruce D."/>
            <person name="Goodwin L."/>
            <person name="Kuske C."/>
            <person name="Brettin T."/>
            <person name="Detter J.C."/>
            <person name="Han C."/>
            <person name="Pitluck S."/>
            <person name="Pati A."/>
            <person name="Mavrommatis K."/>
            <person name="Ivanova N."/>
            <person name="Ovchinnikova G."/>
            <person name="Chen A."/>
            <person name="Palaniappan K."/>
            <person name="Schneider S."/>
            <person name="Rohde M."/>
            <person name="Chain P."/>
            <person name="D'haeseleer P."/>
            <person name="Goker M."/>
            <person name="Bristow J."/>
            <person name="Eisen J.A."/>
            <person name="Markowitz V."/>
            <person name="Kyrpides N.C."/>
            <person name="Klenk H.P."/>
            <person name="Hugenholtz P."/>
        </authorList>
    </citation>
    <scope>NUCLEOTIDE SEQUENCE [LARGE SCALE GENOMIC DNA]</scope>
    <source>
        <strain evidence="3">ATCC 29202 / DSM 20476 / NCTC 11029 / RHS 1</strain>
    </source>
</reference>
<dbReference type="HOGENOM" id="CLU_3011936_0_0_11"/>
<gene>
    <name evidence="2" type="ordered locus">Shel_27630</name>
</gene>
<proteinExistence type="predicted"/>
<dbReference type="KEGG" id="shi:Shel_27630"/>
<name>C7N424_SLAHD</name>
<organism evidence="2 3">
    <name type="scientific">Slackia heliotrinireducens (strain ATCC 29202 / DSM 20476 / NCTC 11029 / RHS 1)</name>
    <name type="common">Peptococcus heliotrinreducens</name>
    <dbReference type="NCBI Taxonomy" id="471855"/>
    <lineage>
        <taxon>Bacteria</taxon>
        <taxon>Bacillati</taxon>
        <taxon>Actinomycetota</taxon>
        <taxon>Coriobacteriia</taxon>
        <taxon>Eggerthellales</taxon>
        <taxon>Eggerthellaceae</taxon>
        <taxon>Slackia</taxon>
    </lineage>
</organism>
<feature type="region of interest" description="Disordered" evidence="1">
    <location>
        <begin position="1"/>
        <end position="27"/>
    </location>
</feature>
<accession>C7N424</accession>
<dbReference type="EMBL" id="CP001684">
    <property type="protein sequence ID" value="ACV23760.1"/>
    <property type="molecule type" value="Genomic_DNA"/>
</dbReference>
<dbReference type="STRING" id="471855.Shel_27630"/>
<dbReference type="Proteomes" id="UP000002026">
    <property type="component" value="Chromosome"/>
</dbReference>
<evidence type="ECO:0000256" key="1">
    <source>
        <dbReference type="SAM" id="MobiDB-lite"/>
    </source>
</evidence>
<evidence type="ECO:0000313" key="3">
    <source>
        <dbReference type="Proteomes" id="UP000002026"/>
    </source>
</evidence>
<evidence type="ECO:0000313" key="2">
    <source>
        <dbReference type="EMBL" id="ACV23760.1"/>
    </source>
</evidence>